<protein>
    <recommendedName>
        <fullName evidence="3">Transposase</fullName>
    </recommendedName>
</protein>
<organism evidence="1 2">
    <name type="scientific">Microseira wollei NIES-4236</name>
    <dbReference type="NCBI Taxonomy" id="2530354"/>
    <lineage>
        <taxon>Bacteria</taxon>
        <taxon>Bacillati</taxon>
        <taxon>Cyanobacteriota</taxon>
        <taxon>Cyanophyceae</taxon>
        <taxon>Oscillatoriophycideae</taxon>
        <taxon>Aerosakkonematales</taxon>
        <taxon>Aerosakkonemataceae</taxon>
        <taxon>Microseira</taxon>
    </lineage>
</organism>
<dbReference type="AlphaFoldDB" id="A0AAV3WNZ7"/>
<evidence type="ECO:0000313" key="1">
    <source>
        <dbReference type="EMBL" id="GET43614.1"/>
    </source>
</evidence>
<gene>
    <name evidence="1" type="ORF">MiSe_84390</name>
</gene>
<accession>A0AAV3WNZ7</accession>
<dbReference type="Proteomes" id="UP001050975">
    <property type="component" value="Unassembled WGS sequence"/>
</dbReference>
<proteinExistence type="predicted"/>
<keyword evidence="2" id="KW-1185">Reference proteome</keyword>
<sequence>MILVHARLLQKSPSSALKAGGTPTPQEFFWFCGLGILPAPNIFAKGSLTQINDNVQAKVLN</sequence>
<name>A0AAV3WNZ7_9CYAN</name>
<evidence type="ECO:0008006" key="3">
    <source>
        <dbReference type="Google" id="ProtNLM"/>
    </source>
</evidence>
<evidence type="ECO:0000313" key="2">
    <source>
        <dbReference type="Proteomes" id="UP001050975"/>
    </source>
</evidence>
<dbReference type="EMBL" id="BLAY01000236">
    <property type="protein sequence ID" value="GET43614.1"/>
    <property type="molecule type" value="Genomic_DNA"/>
</dbReference>
<reference evidence="1" key="1">
    <citation type="submission" date="2019-10" db="EMBL/GenBank/DDBJ databases">
        <title>Draft genome sequece of Microseira wollei NIES-4236.</title>
        <authorList>
            <person name="Yamaguchi H."/>
            <person name="Suzuki S."/>
            <person name="Kawachi M."/>
        </authorList>
    </citation>
    <scope>NUCLEOTIDE SEQUENCE</scope>
    <source>
        <strain evidence="1">NIES-4236</strain>
    </source>
</reference>
<comment type="caution">
    <text evidence="1">The sequence shown here is derived from an EMBL/GenBank/DDBJ whole genome shotgun (WGS) entry which is preliminary data.</text>
</comment>